<evidence type="ECO:0000313" key="3">
    <source>
        <dbReference type="Proteomes" id="UP001490365"/>
    </source>
</evidence>
<proteinExistence type="predicted"/>
<reference evidence="2 3" key="1">
    <citation type="submission" date="2024-06" db="EMBL/GenBank/DDBJ databases">
        <title>The Natural Products Discovery Center: Release of the First 8490 Sequenced Strains for Exploring Actinobacteria Biosynthetic Diversity.</title>
        <authorList>
            <person name="Kalkreuter E."/>
            <person name="Kautsar S.A."/>
            <person name="Yang D."/>
            <person name="Bader C.D."/>
            <person name="Teijaro C.N."/>
            <person name="Fluegel L."/>
            <person name="Davis C.M."/>
            <person name="Simpson J.R."/>
            <person name="Lauterbach L."/>
            <person name="Steele A.D."/>
            <person name="Gui C."/>
            <person name="Meng S."/>
            <person name="Li G."/>
            <person name="Viehrig K."/>
            <person name="Ye F."/>
            <person name="Su P."/>
            <person name="Kiefer A.F."/>
            <person name="Nichols A."/>
            <person name="Cepeda A.J."/>
            <person name="Yan W."/>
            <person name="Fan B."/>
            <person name="Jiang Y."/>
            <person name="Adhikari A."/>
            <person name="Zheng C.-J."/>
            <person name="Schuster L."/>
            <person name="Cowan T.M."/>
            <person name="Smanski M.J."/>
            <person name="Chevrette M.G."/>
            <person name="De Carvalho L.P.S."/>
            <person name="Shen B."/>
        </authorList>
    </citation>
    <scope>NUCLEOTIDE SEQUENCE [LARGE SCALE GENOMIC DNA]</scope>
    <source>
        <strain evidence="2 3">NPDC001694</strain>
    </source>
</reference>
<dbReference type="InterPro" id="IPR008271">
    <property type="entry name" value="Ser/Thr_kinase_AS"/>
</dbReference>
<dbReference type="InterPro" id="IPR011009">
    <property type="entry name" value="Kinase-like_dom_sf"/>
</dbReference>
<keyword evidence="3" id="KW-1185">Reference proteome</keyword>
<evidence type="ECO:0000259" key="1">
    <source>
        <dbReference type="PROSITE" id="PS50011"/>
    </source>
</evidence>
<dbReference type="Proteomes" id="UP001490365">
    <property type="component" value="Unassembled WGS sequence"/>
</dbReference>
<dbReference type="PROSITE" id="PS50011">
    <property type="entry name" value="PROTEIN_KINASE_DOM"/>
    <property type="match status" value="1"/>
</dbReference>
<accession>A0ABV1TW97</accession>
<sequence>MRDLTEVELDRRQCGLLVTIGTQQAKDPDGQWPMWEWVEHRASSFGLENPREVLYSLPRIGAPAGSFGLSYGFTTHVPRILAEDTRIALTAAAAFALDEVKYDLGDPFMRVLHHMIALWRNAPRSPNEVTRVQLTSEELQAAFPHMRPRIIRLMPEYIANEPLLSSSRSRQEDGRWTMQIPRQVMRYEHAKSLRDYVSEACQQVHQALEADRKMFGGQAAPAPTAEPVPAPEPETDTGVEEVRVLLKQEWFLGEPIGDAGGFGAVYAARSADGTEAAAKLVPKRPGADREMLFTDLPGVRNVVPVIDSGEHDDHWVLVMPRAKKSLRAHLQNGPLALEEAVRVLTDIAETLTDLDGQVVHRDLKPENVLLLNGRWCLADFGIARYAEATTAQLTYKFHGTLAYMAPERWKNQRATSASDIYALGVLAYELLEGTTPFTGPDEAGFADQHLRGTPSPLTAAPALLAALITECLYKAPQARPAPANVLERLRRIPAGALTGGLAALAEADREVVARRAEDDRQASEQATETERREDLFAAAVTSLNLISEQLLMAITGVLSTATVHRESAGGWTMHLSGAELALTGPQEIPEAATAGAPQPFDVIAAATVTVKTAVARRGYEGRSHSLWYADAQVAEQYQWFETAFMPNPFSGTLSAMDPFALDPQQGRAAIAGGIGKRQAAWPFTPLVIGELDEFIDRWARWLADAATGRLEHPSTMPERDPQGSWRR</sequence>
<dbReference type="SUPFAM" id="SSF56112">
    <property type="entry name" value="Protein kinase-like (PK-like)"/>
    <property type="match status" value="1"/>
</dbReference>
<dbReference type="EC" id="2.7.11.1" evidence="2"/>
<dbReference type="CDD" id="cd14014">
    <property type="entry name" value="STKc_PknB_like"/>
    <property type="match status" value="1"/>
</dbReference>
<dbReference type="Pfam" id="PF00069">
    <property type="entry name" value="Pkinase"/>
    <property type="match status" value="1"/>
</dbReference>
<dbReference type="GO" id="GO:0004674">
    <property type="term" value="F:protein serine/threonine kinase activity"/>
    <property type="evidence" value="ECO:0007669"/>
    <property type="project" value="UniProtKB-EC"/>
</dbReference>
<dbReference type="InterPro" id="IPR051681">
    <property type="entry name" value="Ser/Thr_Kinases-Pseudokinases"/>
</dbReference>
<organism evidence="2 3">
    <name type="scientific">Streptomyces sp. 900105755</name>
    <dbReference type="NCBI Taxonomy" id="3154389"/>
    <lineage>
        <taxon>Bacteria</taxon>
        <taxon>Bacillati</taxon>
        <taxon>Actinomycetota</taxon>
        <taxon>Actinomycetes</taxon>
        <taxon>Kitasatosporales</taxon>
        <taxon>Streptomycetaceae</taxon>
        <taxon>Streptomyces</taxon>
    </lineage>
</organism>
<keyword evidence="2" id="KW-0418">Kinase</keyword>
<protein>
    <submittedName>
        <fullName evidence="2">Serine/threonine-protein kinase</fullName>
        <ecNumber evidence="2">2.7.11.1</ecNumber>
    </submittedName>
</protein>
<dbReference type="EMBL" id="JBEOZM010000048">
    <property type="protein sequence ID" value="MER6274312.1"/>
    <property type="molecule type" value="Genomic_DNA"/>
</dbReference>
<dbReference type="Gene3D" id="1.10.510.10">
    <property type="entry name" value="Transferase(Phosphotransferase) domain 1"/>
    <property type="match status" value="1"/>
</dbReference>
<evidence type="ECO:0000313" key="2">
    <source>
        <dbReference type="EMBL" id="MER6274312.1"/>
    </source>
</evidence>
<dbReference type="PANTHER" id="PTHR44329">
    <property type="entry name" value="SERINE/THREONINE-PROTEIN KINASE TNNI3K-RELATED"/>
    <property type="match status" value="1"/>
</dbReference>
<comment type="caution">
    <text evidence="2">The sequence shown here is derived from an EMBL/GenBank/DDBJ whole genome shotgun (WGS) entry which is preliminary data.</text>
</comment>
<gene>
    <name evidence="2" type="ORF">ABT211_44810</name>
</gene>
<feature type="domain" description="Protein kinase" evidence="1">
    <location>
        <begin position="251"/>
        <end position="492"/>
    </location>
</feature>
<keyword evidence="2" id="KW-0808">Transferase</keyword>
<dbReference type="RefSeq" id="WP_351962528.1">
    <property type="nucleotide sequence ID" value="NZ_JBEOZM010000048.1"/>
</dbReference>
<dbReference type="SMART" id="SM00220">
    <property type="entry name" value="S_TKc"/>
    <property type="match status" value="1"/>
</dbReference>
<name>A0ABV1TW97_9ACTN</name>
<dbReference type="PROSITE" id="PS00108">
    <property type="entry name" value="PROTEIN_KINASE_ST"/>
    <property type="match status" value="1"/>
</dbReference>
<dbReference type="InterPro" id="IPR000719">
    <property type="entry name" value="Prot_kinase_dom"/>
</dbReference>